<evidence type="ECO:0000259" key="2">
    <source>
        <dbReference type="Pfam" id="PF06439"/>
    </source>
</evidence>
<keyword evidence="1" id="KW-0732">Signal</keyword>
<reference evidence="4" key="1">
    <citation type="journal article" date="2019" name="Int. J. Syst. Evol. Microbiol.">
        <title>The Global Catalogue of Microorganisms (GCM) 10K type strain sequencing project: providing services to taxonomists for standard genome sequencing and annotation.</title>
        <authorList>
            <consortium name="The Broad Institute Genomics Platform"/>
            <consortium name="The Broad Institute Genome Sequencing Center for Infectious Disease"/>
            <person name="Wu L."/>
            <person name="Ma J."/>
        </authorList>
    </citation>
    <scope>NUCLEOTIDE SEQUENCE [LARGE SCALE GENOMIC DNA]</scope>
    <source>
        <strain evidence="4">CGMCC 1.18575</strain>
    </source>
</reference>
<dbReference type="InterPro" id="IPR013320">
    <property type="entry name" value="ConA-like_dom_sf"/>
</dbReference>
<gene>
    <name evidence="3" type="ORF">ACFPOF_10935</name>
</gene>
<dbReference type="GO" id="GO:0016787">
    <property type="term" value="F:hydrolase activity"/>
    <property type="evidence" value="ECO:0007669"/>
    <property type="project" value="UniProtKB-KW"/>
</dbReference>
<dbReference type="InterPro" id="IPR010496">
    <property type="entry name" value="AL/BT2_dom"/>
</dbReference>
<organism evidence="3 4">
    <name type="scientific">Cohnella soli</name>
    <dbReference type="NCBI Taxonomy" id="425005"/>
    <lineage>
        <taxon>Bacteria</taxon>
        <taxon>Bacillati</taxon>
        <taxon>Bacillota</taxon>
        <taxon>Bacilli</taxon>
        <taxon>Bacillales</taxon>
        <taxon>Paenibacillaceae</taxon>
        <taxon>Cohnella</taxon>
    </lineage>
</organism>
<keyword evidence="3" id="KW-0378">Hydrolase</keyword>
<dbReference type="Proteomes" id="UP001596113">
    <property type="component" value="Unassembled WGS sequence"/>
</dbReference>
<accession>A0ABW0HQB4</accession>
<feature type="chain" id="PRO_5047225436" evidence="1">
    <location>
        <begin position="24"/>
        <end position="233"/>
    </location>
</feature>
<comment type="caution">
    <text evidence="3">The sequence shown here is derived from an EMBL/GenBank/DDBJ whole genome shotgun (WGS) entry which is preliminary data.</text>
</comment>
<name>A0ABW0HQB4_9BACL</name>
<feature type="domain" description="3-keto-alpha-glucoside-1,2-lyase/3-keto-2-hydroxy-glucal hydratase" evidence="2">
    <location>
        <begin position="35"/>
        <end position="227"/>
    </location>
</feature>
<dbReference type="Gene3D" id="2.60.120.560">
    <property type="entry name" value="Exo-inulinase, domain 1"/>
    <property type="match status" value="1"/>
</dbReference>
<evidence type="ECO:0000256" key="1">
    <source>
        <dbReference type="SAM" id="SignalP"/>
    </source>
</evidence>
<protein>
    <submittedName>
        <fullName evidence="3">Family 16 glycoside hydrolase</fullName>
    </submittedName>
</protein>
<proteinExistence type="predicted"/>
<dbReference type="EMBL" id="JBHSMI010000023">
    <property type="protein sequence ID" value="MFC5403243.1"/>
    <property type="molecule type" value="Genomic_DNA"/>
</dbReference>
<feature type="signal peptide" evidence="1">
    <location>
        <begin position="1"/>
        <end position="23"/>
    </location>
</feature>
<sequence>MKKMTALIVLLIAAMTMASQAFGATKAATAFTEDFSSGKFTKWTNGHLDNDPKTPDDKETIDVATIEKGQLHINNKETGGSFFYIAPKDVKAKNFTISMKMKSLDFKGSWVGFSIRKDVNDRYNGSNNILNTFTFNDKGITYQAYRGYPGGAGVVQLNKKVTKAAAFTTKIKEWHTYKLVVKDDTVTATIDDKVVGVLKYDNAKVQNKGFISINACVADVLIDDVKITIDDKK</sequence>
<evidence type="ECO:0000313" key="4">
    <source>
        <dbReference type="Proteomes" id="UP001596113"/>
    </source>
</evidence>
<dbReference type="RefSeq" id="WP_378132429.1">
    <property type="nucleotide sequence ID" value="NZ_JBHSMI010000023.1"/>
</dbReference>
<evidence type="ECO:0000313" key="3">
    <source>
        <dbReference type="EMBL" id="MFC5403243.1"/>
    </source>
</evidence>
<dbReference type="Pfam" id="PF06439">
    <property type="entry name" value="3keto-disac_hyd"/>
    <property type="match status" value="1"/>
</dbReference>
<dbReference type="SUPFAM" id="SSF49899">
    <property type="entry name" value="Concanavalin A-like lectins/glucanases"/>
    <property type="match status" value="1"/>
</dbReference>
<keyword evidence="4" id="KW-1185">Reference proteome</keyword>